<reference evidence="1 2" key="1">
    <citation type="submission" date="2019-06" db="EMBL/GenBank/DDBJ databases">
        <title>Draft genomes of female and male turbot (Scophthalmus maximus).</title>
        <authorList>
            <person name="Xu H."/>
            <person name="Xu X.-W."/>
            <person name="Shao C."/>
            <person name="Chen S."/>
        </authorList>
    </citation>
    <scope>NUCLEOTIDE SEQUENCE [LARGE SCALE GENOMIC DNA]</scope>
    <source>
        <strain evidence="1">Ysfricsl-2016a</strain>
        <tissue evidence="1">Blood</tissue>
    </source>
</reference>
<sequence>MLETAAPSAAQRVTVDRRTSKDELCGTYGAAALLVPHVPQALEKPVDVRGEHGHHHQMITFSDKSTLTSKSSVFMQLRDRITKTPEPDPPLISLLAELSPLHSGTGGRLFLTSRDTGCECVILVIKLKRNSTEKRFHADDAVLYITDSPTERVLSRLQSDVTVCRHFVSIEANHQKLARCYLELNDFGCTPRQLVPYNQPPEVPPAPSVHNHPPDDDTVAEARYLITFDWALNTPLWSHHSQKANTIITFDICKNLEIVQTRLPQIKYINEVNALSIFSITIHQCGLVPNRSQCKASRENEMQTLCQRKRESLSEEEHKRIRDRLLLLSARPVEACETTAIEDKLYNRGSWAPR</sequence>
<gene>
    <name evidence="1" type="ORF">F2P81_018782</name>
</gene>
<dbReference type="EMBL" id="VEVO01000016">
    <property type="protein sequence ID" value="KAF0029677.1"/>
    <property type="molecule type" value="Genomic_DNA"/>
</dbReference>
<protein>
    <submittedName>
        <fullName evidence="1">Uncharacterized protein</fullName>
    </submittedName>
</protein>
<proteinExistence type="predicted"/>
<evidence type="ECO:0000313" key="1">
    <source>
        <dbReference type="EMBL" id="KAF0029677.1"/>
    </source>
</evidence>
<comment type="caution">
    <text evidence="1">The sequence shown here is derived from an EMBL/GenBank/DDBJ whole genome shotgun (WGS) entry which is preliminary data.</text>
</comment>
<dbReference type="Proteomes" id="UP000438429">
    <property type="component" value="Unassembled WGS sequence"/>
</dbReference>
<dbReference type="AlphaFoldDB" id="A0A6A4S934"/>
<organism evidence="1 2">
    <name type="scientific">Scophthalmus maximus</name>
    <name type="common">Turbot</name>
    <name type="synonym">Psetta maxima</name>
    <dbReference type="NCBI Taxonomy" id="52904"/>
    <lineage>
        <taxon>Eukaryota</taxon>
        <taxon>Metazoa</taxon>
        <taxon>Chordata</taxon>
        <taxon>Craniata</taxon>
        <taxon>Vertebrata</taxon>
        <taxon>Euteleostomi</taxon>
        <taxon>Actinopterygii</taxon>
        <taxon>Neopterygii</taxon>
        <taxon>Teleostei</taxon>
        <taxon>Neoteleostei</taxon>
        <taxon>Acanthomorphata</taxon>
        <taxon>Carangaria</taxon>
        <taxon>Pleuronectiformes</taxon>
        <taxon>Pleuronectoidei</taxon>
        <taxon>Scophthalmidae</taxon>
        <taxon>Scophthalmus</taxon>
    </lineage>
</organism>
<accession>A0A6A4S934</accession>
<name>A0A6A4S934_SCOMX</name>
<evidence type="ECO:0000313" key="2">
    <source>
        <dbReference type="Proteomes" id="UP000438429"/>
    </source>
</evidence>